<protein>
    <submittedName>
        <fullName evidence="7">Sterol desaturase family protein</fullName>
    </submittedName>
</protein>
<organism evidence="7 8">
    <name type="scientific">Zwartia hollandica</name>
    <dbReference type="NCBI Taxonomy" id="324606"/>
    <lineage>
        <taxon>Bacteria</taxon>
        <taxon>Pseudomonadati</taxon>
        <taxon>Pseudomonadota</taxon>
        <taxon>Betaproteobacteria</taxon>
        <taxon>Burkholderiales</taxon>
        <taxon>Alcaligenaceae</taxon>
        <taxon>Zwartia</taxon>
    </lineage>
</organism>
<dbReference type="GO" id="GO:0016491">
    <property type="term" value="F:oxidoreductase activity"/>
    <property type="evidence" value="ECO:0007669"/>
    <property type="project" value="InterPro"/>
</dbReference>
<evidence type="ECO:0000256" key="3">
    <source>
        <dbReference type="ARBA" id="ARBA00022989"/>
    </source>
</evidence>
<reference evidence="7" key="1">
    <citation type="submission" date="2021-07" db="EMBL/GenBank/DDBJ databases">
        <title>New genus and species of the family Alcaligenaceae.</title>
        <authorList>
            <person name="Hahn M.W."/>
        </authorList>
    </citation>
    <scope>NUCLEOTIDE SEQUENCE</scope>
    <source>
        <strain evidence="7">LF4-65</strain>
    </source>
</reference>
<keyword evidence="8" id="KW-1185">Reference proteome</keyword>
<dbReference type="InterPro" id="IPR006694">
    <property type="entry name" value="Fatty_acid_hydroxylase"/>
</dbReference>
<feature type="transmembrane region" description="Helical" evidence="5">
    <location>
        <begin position="42"/>
        <end position="61"/>
    </location>
</feature>
<evidence type="ECO:0000313" key="7">
    <source>
        <dbReference type="EMBL" id="MBZ1349834.1"/>
    </source>
</evidence>
<dbReference type="EMBL" id="JAHXRI010000006">
    <property type="protein sequence ID" value="MBZ1349834.1"/>
    <property type="molecule type" value="Genomic_DNA"/>
</dbReference>
<keyword evidence="3 5" id="KW-1133">Transmembrane helix</keyword>
<dbReference type="RefSeq" id="WP_259660250.1">
    <property type="nucleotide sequence ID" value="NZ_JAHXRI010000006.1"/>
</dbReference>
<dbReference type="GO" id="GO:0016020">
    <property type="term" value="C:membrane"/>
    <property type="evidence" value="ECO:0007669"/>
    <property type="project" value="UniProtKB-SubCell"/>
</dbReference>
<sequence length="325" mass="37445">MIQFASDLFDHAHQWLFETIVQPLFFNLGLSGYLEDAYNGTMWLLIGLLQIAMIATVFGALQRWRPVEPVVNRKEIRNDILYTLIHRLGLFRLVLFFSVAPLADALFGQARVAGFTTFHVDQVWPGVTDIAWVSFLIYLLIFDAVDYFYHRAQHRYAWFWSLHAVHHSQRQMTMWSDNRNHLLDSLLRSIVFVFIAKLVGVPPGQFILIVVLTQLVESYSHGNIRLSFGKLGNWLIVSPKFHRYHHSIEYSESSAGPAKGHNFAVLFPLWDILFKTARFDTPYAKTGIHDQLPAEGGRDYGRGFMSQQWLGLRRLFGSKTAGFPK</sequence>
<feature type="domain" description="Fatty acid hydroxylase" evidence="6">
    <location>
        <begin position="135"/>
        <end position="276"/>
    </location>
</feature>
<comment type="subcellular location">
    <subcellularLocation>
        <location evidence="1">Membrane</location>
    </subcellularLocation>
</comment>
<proteinExistence type="predicted"/>
<comment type="caution">
    <text evidence="7">The sequence shown here is derived from an EMBL/GenBank/DDBJ whole genome shotgun (WGS) entry which is preliminary data.</text>
</comment>
<feature type="transmembrane region" description="Helical" evidence="5">
    <location>
        <begin position="130"/>
        <end position="149"/>
    </location>
</feature>
<dbReference type="GO" id="GO:0008610">
    <property type="term" value="P:lipid biosynthetic process"/>
    <property type="evidence" value="ECO:0007669"/>
    <property type="project" value="InterPro"/>
</dbReference>
<gene>
    <name evidence="7" type="ORF">KZZ10_04175</name>
</gene>
<dbReference type="InterPro" id="IPR050307">
    <property type="entry name" value="Sterol_Desaturase_Related"/>
</dbReference>
<dbReference type="GO" id="GO:0005506">
    <property type="term" value="F:iron ion binding"/>
    <property type="evidence" value="ECO:0007669"/>
    <property type="project" value="InterPro"/>
</dbReference>
<evidence type="ECO:0000313" key="8">
    <source>
        <dbReference type="Proteomes" id="UP000739565"/>
    </source>
</evidence>
<evidence type="ECO:0000259" key="6">
    <source>
        <dbReference type="Pfam" id="PF04116"/>
    </source>
</evidence>
<accession>A0A953T6I1</accession>
<evidence type="ECO:0000256" key="1">
    <source>
        <dbReference type="ARBA" id="ARBA00004370"/>
    </source>
</evidence>
<evidence type="ECO:0000256" key="2">
    <source>
        <dbReference type="ARBA" id="ARBA00022692"/>
    </source>
</evidence>
<keyword evidence="2 5" id="KW-0812">Transmembrane</keyword>
<dbReference type="AlphaFoldDB" id="A0A953T6I1"/>
<evidence type="ECO:0000256" key="5">
    <source>
        <dbReference type="SAM" id="Phobius"/>
    </source>
</evidence>
<feature type="transmembrane region" description="Helical" evidence="5">
    <location>
        <begin position="189"/>
        <end position="212"/>
    </location>
</feature>
<name>A0A953T6I1_9BURK</name>
<dbReference type="Proteomes" id="UP000739565">
    <property type="component" value="Unassembled WGS sequence"/>
</dbReference>
<dbReference type="Pfam" id="PF04116">
    <property type="entry name" value="FA_hydroxylase"/>
    <property type="match status" value="1"/>
</dbReference>
<evidence type="ECO:0000256" key="4">
    <source>
        <dbReference type="ARBA" id="ARBA00023136"/>
    </source>
</evidence>
<feature type="transmembrane region" description="Helical" evidence="5">
    <location>
        <begin position="81"/>
        <end position="103"/>
    </location>
</feature>
<keyword evidence="4 5" id="KW-0472">Membrane</keyword>
<dbReference type="PANTHER" id="PTHR11863">
    <property type="entry name" value="STEROL DESATURASE"/>
    <property type="match status" value="1"/>
</dbReference>